<accession>A0A1B1AJ54</accession>
<dbReference type="KEGG" id="cbot:ATE48_12060"/>
<dbReference type="Proteomes" id="UP000092498">
    <property type="component" value="Chromosome"/>
</dbReference>
<keyword evidence="3" id="KW-1185">Reference proteome</keyword>
<dbReference type="OrthoDB" id="5295305at2"/>
<dbReference type="FunCoup" id="A0A1B1AJ54">
    <property type="interactions" value="65"/>
</dbReference>
<proteinExistence type="predicted"/>
<dbReference type="PANTHER" id="PTHR43792:SF1">
    <property type="entry name" value="N-ACETYLTRANSFERASE DOMAIN-CONTAINING PROTEIN"/>
    <property type="match status" value="1"/>
</dbReference>
<dbReference type="EMBL" id="CP013244">
    <property type="protein sequence ID" value="ANP46598.1"/>
    <property type="molecule type" value="Genomic_DNA"/>
</dbReference>
<evidence type="ECO:0000259" key="1">
    <source>
        <dbReference type="PROSITE" id="PS51186"/>
    </source>
</evidence>
<evidence type="ECO:0000313" key="3">
    <source>
        <dbReference type="Proteomes" id="UP000092498"/>
    </source>
</evidence>
<reference evidence="2 3" key="1">
    <citation type="submission" date="2015-11" db="EMBL/GenBank/DDBJ databases">
        <title>Whole-Genome Sequence of Candidatus Oderbacter manganicum from the National Park Lower Oder Valley, Germany.</title>
        <authorList>
            <person name="Braun B."/>
            <person name="Liere K."/>
            <person name="Szewzyk U."/>
        </authorList>
    </citation>
    <scope>NUCLEOTIDE SEQUENCE [LARGE SCALE GENOMIC DNA]</scope>
    <source>
        <strain evidence="2 3">OTSz_A_272</strain>
    </source>
</reference>
<dbReference type="STRING" id="1759059.ATE48_12060"/>
<dbReference type="InterPro" id="IPR000182">
    <property type="entry name" value="GNAT_dom"/>
</dbReference>
<feature type="domain" description="N-acetyltransferase" evidence="1">
    <location>
        <begin position="13"/>
        <end position="172"/>
    </location>
</feature>
<dbReference type="InterPro" id="IPR051531">
    <property type="entry name" value="N-acetyltransferase"/>
</dbReference>
<dbReference type="GO" id="GO:0016747">
    <property type="term" value="F:acyltransferase activity, transferring groups other than amino-acyl groups"/>
    <property type="evidence" value="ECO:0007669"/>
    <property type="project" value="InterPro"/>
</dbReference>
<dbReference type="InterPro" id="IPR016181">
    <property type="entry name" value="Acyl_CoA_acyltransferase"/>
</dbReference>
<organism evidence="2 3">
    <name type="scientific">Candidatus Viadribacter manganicus</name>
    <dbReference type="NCBI Taxonomy" id="1759059"/>
    <lineage>
        <taxon>Bacteria</taxon>
        <taxon>Pseudomonadati</taxon>
        <taxon>Pseudomonadota</taxon>
        <taxon>Alphaproteobacteria</taxon>
        <taxon>Hyphomonadales</taxon>
        <taxon>Hyphomonadaceae</taxon>
        <taxon>Candidatus Viadribacter</taxon>
    </lineage>
</organism>
<dbReference type="Pfam" id="PF13302">
    <property type="entry name" value="Acetyltransf_3"/>
    <property type="match status" value="1"/>
</dbReference>
<dbReference type="InParanoid" id="A0A1B1AJ54"/>
<dbReference type="PANTHER" id="PTHR43792">
    <property type="entry name" value="GNAT FAMILY, PUTATIVE (AFU_ORTHOLOGUE AFUA_3G00765)-RELATED-RELATED"/>
    <property type="match status" value="1"/>
</dbReference>
<dbReference type="RefSeq" id="WP_066771859.1">
    <property type="nucleotide sequence ID" value="NZ_CP013244.1"/>
</dbReference>
<dbReference type="PROSITE" id="PS51186">
    <property type="entry name" value="GNAT"/>
    <property type="match status" value="1"/>
</dbReference>
<dbReference type="AlphaFoldDB" id="A0A1B1AJ54"/>
<gene>
    <name evidence="2" type="ORF">ATE48_12060</name>
</gene>
<dbReference type="Gene3D" id="3.40.630.30">
    <property type="match status" value="1"/>
</dbReference>
<evidence type="ECO:0000313" key="2">
    <source>
        <dbReference type="EMBL" id="ANP46598.1"/>
    </source>
</evidence>
<name>A0A1B1AJ54_9PROT</name>
<protein>
    <recommendedName>
        <fullName evidence="1">N-acetyltransferase domain-containing protein</fullName>
    </recommendedName>
</protein>
<dbReference type="SUPFAM" id="SSF55729">
    <property type="entry name" value="Acyl-CoA N-acyltransferases (Nat)"/>
    <property type="match status" value="1"/>
</dbReference>
<sequence>MTNSLPTIQADGALLRPLEISDAEALFAAHGDERTHHYWSGPAHHDVDQTRQYIAETLAMTGAHVWAITESGGEALGRIALFVQRTGVGEIGIIMTPSATGRGLASKALNLVIGYGFGPLDLHRIAADIDPDNNASISLFLRGGFQREGVLRGNWKTHLGVRDSIIMAKLRD</sequence>